<sequence>MNSFIIRYEPCMIYISVSFPRNFYLFYFANIRLIFISAKFLILKFVINYHLFQEILFLYISSFH</sequence>
<organism evidence="2">
    <name type="scientific">Myoviridae sp. ctNQV2</name>
    <dbReference type="NCBI Taxonomy" id="2827683"/>
    <lineage>
        <taxon>Viruses</taxon>
        <taxon>Duplodnaviria</taxon>
        <taxon>Heunggongvirae</taxon>
        <taxon>Uroviricota</taxon>
        <taxon>Caudoviricetes</taxon>
    </lineage>
</organism>
<accession>A0A8S5S0A7</accession>
<evidence type="ECO:0000313" key="2">
    <source>
        <dbReference type="EMBL" id="DAF44203.1"/>
    </source>
</evidence>
<reference evidence="2" key="1">
    <citation type="journal article" date="2021" name="Proc. Natl. Acad. Sci. U.S.A.">
        <title>A Catalog of Tens of Thousands of Viruses from Human Metagenomes Reveals Hidden Associations with Chronic Diseases.</title>
        <authorList>
            <person name="Tisza M.J."/>
            <person name="Buck C.B."/>
        </authorList>
    </citation>
    <scope>NUCLEOTIDE SEQUENCE</scope>
    <source>
        <strain evidence="2">CtNQV2</strain>
    </source>
</reference>
<protein>
    <submittedName>
        <fullName evidence="2">Uncharacterized protein</fullName>
    </submittedName>
</protein>
<proteinExistence type="predicted"/>
<keyword evidence="1" id="KW-0812">Transmembrane</keyword>
<evidence type="ECO:0000256" key="1">
    <source>
        <dbReference type="SAM" id="Phobius"/>
    </source>
</evidence>
<feature type="transmembrane region" description="Helical" evidence="1">
    <location>
        <begin position="24"/>
        <end position="47"/>
    </location>
</feature>
<keyword evidence="1" id="KW-0472">Membrane</keyword>
<name>A0A8S5S0A7_9CAUD</name>
<dbReference type="EMBL" id="BK032510">
    <property type="protein sequence ID" value="DAF44203.1"/>
    <property type="molecule type" value="Genomic_DNA"/>
</dbReference>
<keyword evidence="1" id="KW-1133">Transmembrane helix</keyword>